<dbReference type="InterPro" id="IPR038606">
    <property type="entry name" value="To_sf"/>
</dbReference>
<keyword evidence="2" id="KW-1185">Reference proteome</keyword>
<keyword evidence="1" id="KW-0732">Signal</keyword>
<protein>
    <submittedName>
        <fullName evidence="3">Uncharacterized protein LOC112057898</fullName>
    </submittedName>
</protein>
<dbReference type="Proteomes" id="UP001652582">
    <property type="component" value="Chromosome 4"/>
</dbReference>
<dbReference type="Pfam" id="PF06585">
    <property type="entry name" value="JHBP"/>
    <property type="match status" value="1"/>
</dbReference>
<dbReference type="RefSeq" id="XP_052737390.1">
    <property type="nucleotide sequence ID" value="XM_052881430.1"/>
</dbReference>
<dbReference type="GeneID" id="112057898"/>
<accession>A0ABM3LE90</accession>
<gene>
    <name evidence="3" type="primary">LOC112057898</name>
</gene>
<sequence length="239" mass="26513">MKVLFAILLVGVCANALPQALFENEFSTREERIVTNQIKRAIEQLRRDIKAAGLDPLLIEKYEGSTSPVPILVTIAGKIENLEFTGLSNIAINDLDYSTLRNRLRFDISLPQLSLSIGNSEVRANVFGNRYNGRLSGNLGITQIRVSGEVRVNVGIISGVSIRSVDAKFRIQNIKSALAVLFQGEDYSDTVNALLNETVPQLLDTYKEEIDKYLSDLIKEVGNDALGRTIMIENEDMIL</sequence>
<feature type="chain" id="PRO_5045822454" evidence="1">
    <location>
        <begin position="17"/>
        <end position="239"/>
    </location>
</feature>
<dbReference type="InterPro" id="IPR010562">
    <property type="entry name" value="Haemolymph_juvenile_hormone-bd"/>
</dbReference>
<reference evidence="3" key="1">
    <citation type="submission" date="2025-08" db="UniProtKB">
        <authorList>
            <consortium name="RefSeq"/>
        </authorList>
    </citation>
    <scope>IDENTIFICATION</scope>
</reference>
<feature type="signal peptide" evidence="1">
    <location>
        <begin position="1"/>
        <end position="16"/>
    </location>
</feature>
<dbReference type="PANTHER" id="PTHR11008">
    <property type="entry name" value="PROTEIN TAKEOUT-LIKE PROTEIN"/>
    <property type="match status" value="1"/>
</dbReference>
<dbReference type="Gene3D" id="3.15.10.30">
    <property type="entry name" value="Haemolymph juvenile hormone binding protein"/>
    <property type="match status" value="1"/>
</dbReference>
<organism evidence="2 3">
    <name type="scientific">Bicyclus anynana</name>
    <name type="common">Squinting bush brown butterfly</name>
    <dbReference type="NCBI Taxonomy" id="110368"/>
    <lineage>
        <taxon>Eukaryota</taxon>
        <taxon>Metazoa</taxon>
        <taxon>Ecdysozoa</taxon>
        <taxon>Arthropoda</taxon>
        <taxon>Hexapoda</taxon>
        <taxon>Insecta</taxon>
        <taxon>Pterygota</taxon>
        <taxon>Neoptera</taxon>
        <taxon>Endopterygota</taxon>
        <taxon>Lepidoptera</taxon>
        <taxon>Glossata</taxon>
        <taxon>Ditrysia</taxon>
        <taxon>Papilionoidea</taxon>
        <taxon>Nymphalidae</taxon>
        <taxon>Satyrinae</taxon>
        <taxon>Satyrini</taxon>
        <taxon>Mycalesina</taxon>
        <taxon>Bicyclus</taxon>
    </lineage>
</organism>
<dbReference type="PANTHER" id="PTHR11008:SF29">
    <property type="entry name" value="IP17226P"/>
    <property type="match status" value="1"/>
</dbReference>
<evidence type="ECO:0000313" key="3">
    <source>
        <dbReference type="RefSeq" id="XP_052737390.1"/>
    </source>
</evidence>
<evidence type="ECO:0000256" key="1">
    <source>
        <dbReference type="SAM" id="SignalP"/>
    </source>
</evidence>
<dbReference type="SMART" id="SM00700">
    <property type="entry name" value="JHBP"/>
    <property type="match status" value="1"/>
</dbReference>
<proteinExistence type="predicted"/>
<evidence type="ECO:0000313" key="2">
    <source>
        <dbReference type="Proteomes" id="UP001652582"/>
    </source>
</evidence>
<name>A0ABM3LE90_BICAN</name>